<dbReference type="Pfam" id="PF13377">
    <property type="entry name" value="Peripla_BP_3"/>
    <property type="match status" value="1"/>
</dbReference>
<dbReference type="SUPFAM" id="SSF53822">
    <property type="entry name" value="Periplasmic binding protein-like I"/>
    <property type="match status" value="1"/>
</dbReference>
<dbReference type="GO" id="GO:0008784">
    <property type="term" value="F:alanine racemase activity"/>
    <property type="evidence" value="ECO:0007669"/>
    <property type="project" value="UniProtKB-EC"/>
</dbReference>
<proteinExistence type="predicted"/>
<dbReference type="OrthoDB" id="9784962at2"/>
<keyword evidence="2" id="KW-0238">DNA-binding</keyword>
<evidence type="ECO:0000256" key="2">
    <source>
        <dbReference type="ARBA" id="ARBA00023125"/>
    </source>
</evidence>
<dbReference type="EC" id="5.1.1.1" evidence="5"/>
<dbReference type="STRING" id="293826.Amet_0455"/>
<dbReference type="RefSeq" id="WP_011971591.1">
    <property type="nucleotide sequence ID" value="NC_009633.1"/>
</dbReference>
<dbReference type="AlphaFoldDB" id="A6TKG5"/>
<evidence type="ECO:0000256" key="1">
    <source>
        <dbReference type="ARBA" id="ARBA00023015"/>
    </source>
</evidence>
<dbReference type="PROSITE" id="PS50932">
    <property type="entry name" value="HTH_LACI_2"/>
    <property type="match status" value="1"/>
</dbReference>
<protein>
    <submittedName>
        <fullName evidence="5">Alanine racemase</fullName>
        <ecNumber evidence="5">5.1.1.1</ecNumber>
    </submittedName>
</protein>
<dbReference type="eggNOG" id="COG1609">
    <property type="taxonomic scope" value="Bacteria"/>
</dbReference>
<keyword evidence="1" id="KW-0805">Transcription regulation</keyword>
<name>A6TKG5_ALKMQ</name>
<dbReference type="HOGENOM" id="CLU_037628_6_2_9"/>
<accession>A6TKG5</accession>
<sequence>MTTIQKVAKEAGVSVATVSRVLNKSDRVAPKTKSIVEETIKRLKYQPNMLGRNLRRSESRMILALLPSISNPFYTMIIKGIEDVARENEYNVLLCQTNSELERELVYINLLKQRLADGLISLDPTININVLRGVSQDYPIVQSCEYSEELNLPYVTIDNFQAGYQAVKHLISIGKKKIALINSDNKFIYARLRQKGYLKALEEAGLGINEDFIINGENDFESGQKSMQQLLARKDRPDAVFLVSDVLAIGALKTIRDMKLSVPEDIAVVGFDNIEFAIRMNPALTTIAQPMYEIGRESCRLLINRIVNKDVEIEKIIMDFELIIRESTMKQVE</sequence>
<keyword evidence="6" id="KW-1185">Reference proteome</keyword>
<dbReference type="PRINTS" id="PR00036">
    <property type="entry name" value="HTHLACI"/>
</dbReference>
<feature type="domain" description="HTH lacI-type" evidence="4">
    <location>
        <begin position="2"/>
        <end position="56"/>
    </location>
</feature>
<dbReference type="CDD" id="cd06284">
    <property type="entry name" value="PBP1_LacI-like"/>
    <property type="match status" value="1"/>
</dbReference>
<gene>
    <name evidence="5" type="ordered locus">Amet_0455</name>
</gene>
<evidence type="ECO:0000256" key="3">
    <source>
        <dbReference type="ARBA" id="ARBA00023163"/>
    </source>
</evidence>
<evidence type="ECO:0000313" key="6">
    <source>
        <dbReference type="Proteomes" id="UP000001572"/>
    </source>
</evidence>
<dbReference type="Gene3D" id="1.10.260.40">
    <property type="entry name" value="lambda repressor-like DNA-binding domains"/>
    <property type="match status" value="1"/>
</dbReference>
<dbReference type="Pfam" id="PF00356">
    <property type="entry name" value="LacI"/>
    <property type="match status" value="1"/>
</dbReference>
<dbReference type="InterPro" id="IPR010982">
    <property type="entry name" value="Lambda_DNA-bd_dom_sf"/>
</dbReference>
<dbReference type="EMBL" id="CP000724">
    <property type="protein sequence ID" value="ABR46683.1"/>
    <property type="molecule type" value="Genomic_DNA"/>
</dbReference>
<keyword evidence="3" id="KW-0804">Transcription</keyword>
<dbReference type="InterPro" id="IPR028082">
    <property type="entry name" value="Peripla_BP_I"/>
</dbReference>
<keyword evidence="5" id="KW-0413">Isomerase</keyword>
<dbReference type="SMART" id="SM00354">
    <property type="entry name" value="HTH_LACI"/>
    <property type="match status" value="1"/>
</dbReference>
<dbReference type="SUPFAM" id="SSF47413">
    <property type="entry name" value="lambda repressor-like DNA-binding domains"/>
    <property type="match status" value="1"/>
</dbReference>
<organism evidence="5 6">
    <name type="scientific">Alkaliphilus metalliredigens (strain QYMF)</name>
    <dbReference type="NCBI Taxonomy" id="293826"/>
    <lineage>
        <taxon>Bacteria</taxon>
        <taxon>Bacillati</taxon>
        <taxon>Bacillota</taxon>
        <taxon>Clostridia</taxon>
        <taxon>Peptostreptococcales</taxon>
        <taxon>Natronincolaceae</taxon>
        <taxon>Alkaliphilus</taxon>
    </lineage>
</organism>
<evidence type="ECO:0000259" key="4">
    <source>
        <dbReference type="PROSITE" id="PS50932"/>
    </source>
</evidence>
<dbReference type="InterPro" id="IPR000843">
    <property type="entry name" value="HTH_LacI"/>
</dbReference>
<dbReference type="Gene3D" id="3.40.50.2300">
    <property type="match status" value="2"/>
</dbReference>
<dbReference type="Proteomes" id="UP000001572">
    <property type="component" value="Chromosome"/>
</dbReference>
<dbReference type="KEGG" id="amt:Amet_0455"/>
<dbReference type="GO" id="GO:0003700">
    <property type="term" value="F:DNA-binding transcription factor activity"/>
    <property type="evidence" value="ECO:0007669"/>
    <property type="project" value="TreeGrafter"/>
</dbReference>
<dbReference type="CDD" id="cd01392">
    <property type="entry name" value="HTH_LacI"/>
    <property type="match status" value="1"/>
</dbReference>
<evidence type="ECO:0000313" key="5">
    <source>
        <dbReference type="EMBL" id="ABR46683.1"/>
    </source>
</evidence>
<dbReference type="PANTHER" id="PTHR30146:SF109">
    <property type="entry name" value="HTH-TYPE TRANSCRIPTIONAL REGULATOR GALS"/>
    <property type="match status" value="1"/>
</dbReference>
<dbReference type="GO" id="GO:0000976">
    <property type="term" value="F:transcription cis-regulatory region binding"/>
    <property type="evidence" value="ECO:0007669"/>
    <property type="project" value="TreeGrafter"/>
</dbReference>
<dbReference type="InterPro" id="IPR046335">
    <property type="entry name" value="LacI/GalR-like_sensor"/>
</dbReference>
<dbReference type="PANTHER" id="PTHR30146">
    <property type="entry name" value="LACI-RELATED TRANSCRIPTIONAL REPRESSOR"/>
    <property type="match status" value="1"/>
</dbReference>
<reference evidence="6" key="1">
    <citation type="journal article" date="2016" name="Genome Announc.">
        <title>Complete genome sequence of Alkaliphilus metalliredigens strain QYMF, an alkaliphilic and metal-reducing bacterium isolated from borax-contaminated leachate ponds.</title>
        <authorList>
            <person name="Hwang C."/>
            <person name="Copeland A."/>
            <person name="Lucas S."/>
            <person name="Lapidus A."/>
            <person name="Barry K."/>
            <person name="Detter J.C."/>
            <person name="Glavina Del Rio T."/>
            <person name="Hammon N."/>
            <person name="Israni S."/>
            <person name="Dalin E."/>
            <person name="Tice H."/>
            <person name="Pitluck S."/>
            <person name="Chertkov O."/>
            <person name="Brettin T."/>
            <person name="Bruce D."/>
            <person name="Han C."/>
            <person name="Schmutz J."/>
            <person name="Larimer F."/>
            <person name="Land M.L."/>
            <person name="Hauser L."/>
            <person name="Kyrpides N."/>
            <person name="Mikhailova N."/>
            <person name="Ye Q."/>
            <person name="Zhou J."/>
            <person name="Richardson P."/>
            <person name="Fields M.W."/>
        </authorList>
    </citation>
    <scope>NUCLEOTIDE SEQUENCE [LARGE SCALE GENOMIC DNA]</scope>
    <source>
        <strain evidence="6">QYMF</strain>
    </source>
</reference>